<dbReference type="AlphaFoldDB" id="A0A8K0JTL1"/>
<protein>
    <submittedName>
        <fullName evidence="4">Uncharacterized protein</fullName>
    </submittedName>
</protein>
<gene>
    <name evidence="4" type="ORF">J437_LFUL002202</name>
</gene>
<name>A0A8K0JTL1_LADFU</name>
<comment type="similarity">
    <text evidence="1 3">Belongs to the short-chain dehydrogenases/reductases (SDR) family.</text>
</comment>
<accession>A0A8K0JTL1</accession>
<dbReference type="PANTHER" id="PTHR44229">
    <property type="entry name" value="15-HYDROXYPROSTAGLANDIN DEHYDROGENASE [NAD(+)]"/>
    <property type="match status" value="1"/>
</dbReference>
<dbReference type="Pfam" id="PF00106">
    <property type="entry name" value="adh_short"/>
    <property type="match status" value="1"/>
</dbReference>
<dbReference type="Gene3D" id="3.40.50.720">
    <property type="entry name" value="NAD(P)-binding Rossmann-like Domain"/>
    <property type="match status" value="1"/>
</dbReference>
<evidence type="ECO:0000256" key="2">
    <source>
        <dbReference type="ARBA" id="ARBA00023002"/>
    </source>
</evidence>
<dbReference type="InterPro" id="IPR036291">
    <property type="entry name" value="NAD(P)-bd_dom_sf"/>
</dbReference>
<sequence length="252" mass="27168">MDPSGKVALVTGGAVGIGNMYCKELLKAGAKVSIFDMNEREGEKSLKEFGKEFGEDRVMFIKGAFKKTVDKFKGLDIVVNNAGVMNDGLWEKEIAINVTAVCRGTILGMQYMGKDKGGNGGLIVNIASILGLRQFAGCPVYAATKHAVIGLSRSYAEPFFYNSTGVRVVTICPGVTDTDLISGAGERQLTQSMSQLCSHDLSSLPKQPVDFVAKCFIHLVREGANGVICVQEGGEPFYEVDIPHYSELRAKK</sequence>
<evidence type="ECO:0000256" key="1">
    <source>
        <dbReference type="ARBA" id="ARBA00006484"/>
    </source>
</evidence>
<keyword evidence="2" id="KW-0560">Oxidoreductase</keyword>
<dbReference type="PRINTS" id="PR00081">
    <property type="entry name" value="GDHRDH"/>
</dbReference>
<organism evidence="4 5">
    <name type="scientific">Ladona fulva</name>
    <name type="common">Scarce chaser dragonfly</name>
    <name type="synonym">Libellula fulva</name>
    <dbReference type="NCBI Taxonomy" id="123851"/>
    <lineage>
        <taxon>Eukaryota</taxon>
        <taxon>Metazoa</taxon>
        <taxon>Ecdysozoa</taxon>
        <taxon>Arthropoda</taxon>
        <taxon>Hexapoda</taxon>
        <taxon>Insecta</taxon>
        <taxon>Pterygota</taxon>
        <taxon>Palaeoptera</taxon>
        <taxon>Odonata</taxon>
        <taxon>Epiprocta</taxon>
        <taxon>Anisoptera</taxon>
        <taxon>Libelluloidea</taxon>
        <taxon>Libellulidae</taxon>
        <taxon>Ladona</taxon>
    </lineage>
</organism>
<dbReference type="OrthoDB" id="417891at2759"/>
<dbReference type="PANTHER" id="PTHR44229:SF8">
    <property type="entry name" value="ALCOHOL DEHYDROGENASE-RELATED"/>
    <property type="match status" value="1"/>
</dbReference>
<dbReference type="InterPro" id="IPR002347">
    <property type="entry name" value="SDR_fam"/>
</dbReference>
<dbReference type="PRINTS" id="PR00080">
    <property type="entry name" value="SDRFAMILY"/>
</dbReference>
<dbReference type="SUPFAM" id="SSF51735">
    <property type="entry name" value="NAD(P)-binding Rossmann-fold domains"/>
    <property type="match status" value="1"/>
</dbReference>
<keyword evidence="5" id="KW-1185">Reference proteome</keyword>
<evidence type="ECO:0000256" key="3">
    <source>
        <dbReference type="RuleBase" id="RU000363"/>
    </source>
</evidence>
<dbReference type="InterPro" id="IPR020904">
    <property type="entry name" value="Sc_DH/Rdtase_CS"/>
</dbReference>
<dbReference type="PROSITE" id="PS00061">
    <property type="entry name" value="ADH_SHORT"/>
    <property type="match status" value="1"/>
</dbReference>
<evidence type="ECO:0000313" key="5">
    <source>
        <dbReference type="Proteomes" id="UP000792457"/>
    </source>
</evidence>
<dbReference type="FunFam" id="3.40.50.720:FF:000149">
    <property type="entry name" value="15-hydroxyprostaglandin dehydrogenase [NAD(+)]"/>
    <property type="match status" value="1"/>
</dbReference>
<dbReference type="Proteomes" id="UP000792457">
    <property type="component" value="Unassembled WGS sequence"/>
</dbReference>
<dbReference type="GO" id="GO:0016616">
    <property type="term" value="F:oxidoreductase activity, acting on the CH-OH group of donors, NAD or NADP as acceptor"/>
    <property type="evidence" value="ECO:0007669"/>
    <property type="project" value="TreeGrafter"/>
</dbReference>
<evidence type="ECO:0000313" key="4">
    <source>
        <dbReference type="EMBL" id="KAG8222467.1"/>
    </source>
</evidence>
<dbReference type="GO" id="GO:0005737">
    <property type="term" value="C:cytoplasm"/>
    <property type="evidence" value="ECO:0007669"/>
    <property type="project" value="TreeGrafter"/>
</dbReference>
<reference evidence="4" key="2">
    <citation type="submission" date="2017-10" db="EMBL/GenBank/DDBJ databases">
        <title>Ladona fulva Genome sequencing and assembly.</title>
        <authorList>
            <person name="Murali S."/>
            <person name="Richards S."/>
            <person name="Bandaranaike D."/>
            <person name="Bellair M."/>
            <person name="Blankenburg K."/>
            <person name="Chao H."/>
            <person name="Dinh H."/>
            <person name="Doddapaneni H."/>
            <person name="Dugan-Rocha S."/>
            <person name="Elkadiri S."/>
            <person name="Gnanaolivu R."/>
            <person name="Hernandez B."/>
            <person name="Skinner E."/>
            <person name="Javaid M."/>
            <person name="Lee S."/>
            <person name="Li M."/>
            <person name="Ming W."/>
            <person name="Munidasa M."/>
            <person name="Muniz J."/>
            <person name="Nguyen L."/>
            <person name="Hughes D."/>
            <person name="Osuji N."/>
            <person name="Pu L.-L."/>
            <person name="Puazo M."/>
            <person name="Qu C."/>
            <person name="Quiroz J."/>
            <person name="Raj R."/>
            <person name="Weissenberger G."/>
            <person name="Xin Y."/>
            <person name="Zou X."/>
            <person name="Han Y."/>
            <person name="Worley K."/>
            <person name="Muzny D."/>
            <person name="Gibbs R."/>
        </authorList>
    </citation>
    <scope>NUCLEOTIDE SEQUENCE</scope>
    <source>
        <strain evidence="4">Sampled in the wild</strain>
    </source>
</reference>
<reference evidence="4" key="1">
    <citation type="submission" date="2013-04" db="EMBL/GenBank/DDBJ databases">
        <authorList>
            <person name="Qu J."/>
            <person name="Murali S.C."/>
            <person name="Bandaranaike D."/>
            <person name="Bellair M."/>
            <person name="Blankenburg K."/>
            <person name="Chao H."/>
            <person name="Dinh H."/>
            <person name="Doddapaneni H."/>
            <person name="Downs B."/>
            <person name="Dugan-Rocha S."/>
            <person name="Elkadiri S."/>
            <person name="Gnanaolivu R.D."/>
            <person name="Hernandez B."/>
            <person name="Javaid M."/>
            <person name="Jayaseelan J.C."/>
            <person name="Lee S."/>
            <person name="Li M."/>
            <person name="Ming W."/>
            <person name="Munidasa M."/>
            <person name="Muniz J."/>
            <person name="Nguyen L."/>
            <person name="Ongeri F."/>
            <person name="Osuji N."/>
            <person name="Pu L.-L."/>
            <person name="Puazo M."/>
            <person name="Qu C."/>
            <person name="Quiroz J."/>
            <person name="Raj R."/>
            <person name="Weissenberger G."/>
            <person name="Xin Y."/>
            <person name="Zou X."/>
            <person name="Han Y."/>
            <person name="Richards S."/>
            <person name="Worley K."/>
            <person name="Muzny D."/>
            <person name="Gibbs R."/>
        </authorList>
    </citation>
    <scope>NUCLEOTIDE SEQUENCE</scope>
    <source>
        <strain evidence="4">Sampled in the wild</strain>
    </source>
</reference>
<proteinExistence type="inferred from homology"/>
<comment type="caution">
    <text evidence="4">The sequence shown here is derived from an EMBL/GenBank/DDBJ whole genome shotgun (WGS) entry which is preliminary data.</text>
</comment>
<dbReference type="EMBL" id="KZ308134">
    <property type="protein sequence ID" value="KAG8222467.1"/>
    <property type="molecule type" value="Genomic_DNA"/>
</dbReference>